<evidence type="ECO:0000313" key="4">
    <source>
        <dbReference type="EMBL" id="MBC5616053.1"/>
    </source>
</evidence>
<dbReference type="RefSeq" id="WP_101571651.1">
    <property type="nucleotide sequence ID" value="NZ_JACOOK010000001.1"/>
</dbReference>
<keyword evidence="2" id="KW-0378">Hydrolase</keyword>
<reference evidence="4 5" key="1">
    <citation type="submission" date="2020-08" db="EMBL/GenBank/DDBJ databases">
        <title>Genome public.</title>
        <authorList>
            <person name="Liu C."/>
            <person name="Sun Q."/>
        </authorList>
    </citation>
    <scope>NUCLEOTIDE SEQUENCE [LARGE SCALE GENOMIC DNA]</scope>
    <source>
        <strain evidence="4 5">New-7</strain>
    </source>
</reference>
<proteinExistence type="inferred from homology"/>
<dbReference type="Proteomes" id="UP000636891">
    <property type="component" value="Unassembled WGS sequence"/>
</dbReference>
<comment type="similarity">
    <text evidence="3">Belongs to the peptidase U32 family.</text>
</comment>
<name>A0ABR7CK75_9BACT</name>
<dbReference type="PROSITE" id="PS01276">
    <property type="entry name" value="PEPTIDASE_U32"/>
    <property type="match status" value="1"/>
</dbReference>
<organism evidence="4 5">
    <name type="scientific">Alistipes hominis</name>
    <dbReference type="NCBI Taxonomy" id="2763015"/>
    <lineage>
        <taxon>Bacteria</taxon>
        <taxon>Pseudomonadati</taxon>
        <taxon>Bacteroidota</taxon>
        <taxon>Bacteroidia</taxon>
        <taxon>Bacteroidales</taxon>
        <taxon>Rikenellaceae</taxon>
        <taxon>Alistipes</taxon>
    </lineage>
</organism>
<dbReference type="PANTHER" id="PTHR30217:SF6">
    <property type="entry name" value="TRNA HYDROXYLATION PROTEIN P"/>
    <property type="match status" value="1"/>
</dbReference>
<dbReference type="PANTHER" id="PTHR30217">
    <property type="entry name" value="PEPTIDASE U32 FAMILY"/>
    <property type="match status" value="1"/>
</dbReference>
<evidence type="ECO:0000256" key="1">
    <source>
        <dbReference type="ARBA" id="ARBA00022670"/>
    </source>
</evidence>
<evidence type="ECO:0000256" key="3">
    <source>
        <dbReference type="ARBA" id="ARBA00038374"/>
    </source>
</evidence>
<comment type="caution">
    <text evidence="4">The sequence shown here is derived from an EMBL/GenBank/DDBJ whole genome shotgun (WGS) entry which is preliminary data.</text>
</comment>
<keyword evidence="5" id="KW-1185">Reference proteome</keyword>
<dbReference type="EMBL" id="JACOOK010000001">
    <property type="protein sequence ID" value="MBC5616053.1"/>
    <property type="molecule type" value="Genomic_DNA"/>
</dbReference>
<evidence type="ECO:0000313" key="5">
    <source>
        <dbReference type="Proteomes" id="UP000636891"/>
    </source>
</evidence>
<sequence>MKRDEIEIMAPVGCYESLAAAVQAGADSIYFGVEQLNMRARSSFNFTLDDLARIVATARENGIRTYLTVNTILYDEDLPEMRRILDRARREGVDAVIASDQAAIFYARSIGLEVHISTQLNVSNIESVAFYAQYADVVVLARELSLAQVQAIRRGILERDIRGPHGKPVKIEMFAHGALCMAISGKCYLSLHHTNCSANRGSCRQICRRAYEVRDKDTGEELEIENHYIMSPKDLCTVDFLDRFLEAGVRVLKIEGRARSAEYVKRVVECYDEALRAIEAGTYTPEKAEAWKQRLQTVFNRGFWGGYYLGERAGQWSSHYGSSATMRKVYVGKVTNYFSRIGVAEILVEAAPLEAGEEVFITGETTGVLEFTAEDIRVALKSAERVPQGVYCSVKTPSPVRRGDKLNKMVPSGKVPDNR</sequence>
<accession>A0ABR7CK75</accession>
<dbReference type="InterPro" id="IPR001539">
    <property type="entry name" value="Peptidase_U32"/>
</dbReference>
<dbReference type="Pfam" id="PF01136">
    <property type="entry name" value="Peptidase_U32"/>
    <property type="match status" value="1"/>
</dbReference>
<gene>
    <name evidence="4" type="ORF">H8S08_03340</name>
</gene>
<keyword evidence="1" id="KW-0645">Protease</keyword>
<protein>
    <submittedName>
        <fullName evidence="4">U32 family peptidase</fullName>
    </submittedName>
</protein>
<evidence type="ECO:0000256" key="2">
    <source>
        <dbReference type="ARBA" id="ARBA00022801"/>
    </source>
</evidence>
<dbReference type="InterPro" id="IPR051454">
    <property type="entry name" value="RNA/ubiquinone_mod_enzymes"/>
</dbReference>